<dbReference type="AlphaFoldDB" id="A0A4Z2GHE0"/>
<protein>
    <submittedName>
        <fullName evidence="1">Uncharacterized protein</fullName>
    </submittedName>
</protein>
<dbReference type="EMBL" id="SRLO01000541">
    <property type="protein sequence ID" value="TNN52611.1"/>
    <property type="molecule type" value="Genomic_DNA"/>
</dbReference>
<gene>
    <name evidence="1" type="ORF">EYF80_037189</name>
</gene>
<keyword evidence="2" id="KW-1185">Reference proteome</keyword>
<organism evidence="1 2">
    <name type="scientific">Liparis tanakae</name>
    <name type="common">Tanaka's snailfish</name>
    <dbReference type="NCBI Taxonomy" id="230148"/>
    <lineage>
        <taxon>Eukaryota</taxon>
        <taxon>Metazoa</taxon>
        <taxon>Chordata</taxon>
        <taxon>Craniata</taxon>
        <taxon>Vertebrata</taxon>
        <taxon>Euteleostomi</taxon>
        <taxon>Actinopterygii</taxon>
        <taxon>Neopterygii</taxon>
        <taxon>Teleostei</taxon>
        <taxon>Neoteleostei</taxon>
        <taxon>Acanthomorphata</taxon>
        <taxon>Eupercaria</taxon>
        <taxon>Perciformes</taxon>
        <taxon>Cottioidei</taxon>
        <taxon>Cottales</taxon>
        <taxon>Liparidae</taxon>
        <taxon>Liparis</taxon>
    </lineage>
</organism>
<accession>A0A4Z2GHE0</accession>
<evidence type="ECO:0000313" key="2">
    <source>
        <dbReference type="Proteomes" id="UP000314294"/>
    </source>
</evidence>
<name>A0A4Z2GHE0_9TELE</name>
<reference evidence="1 2" key="1">
    <citation type="submission" date="2019-03" db="EMBL/GenBank/DDBJ databases">
        <title>First draft genome of Liparis tanakae, snailfish: a comprehensive survey of snailfish specific genes.</title>
        <authorList>
            <person name="Kim W."/>
            <person name="Song I."/>
            <person name="Jeong J.-H."/>
            <person name="Kim D."/>
            <person name="Kim S."/>
            <person name="Ryu S."/>
            <person name="Song J.Y."/>
            <person name="Lee S.K."/>
        </authorList>
    </citation>
    <scope>NUCLEOTIDE SEQUENCE [LARGE SCALE GENOMIC DNA]</scope>
    <source>
        <tissue evidence="1">Muscle</tissue>
    </source>
</reference>
<evidence type="ECO:0000313" key="1">
    <source>
        <dbReference type="EMBL" id="TNN52611.1"/>
    </source>
</evidence>
<proteinExistence type="predicted"/>
<comment type="caution">
    <text evidence="1">The sequence shown here is derived from an EMBL/GenBank/DDBJ whole genome shotgun (WGS) entry which is preliminary data.</text>
</comment>
<sequence length="86" mass="9139">MTSCSGGLRSLTSNGGGLWVSETQRVQVQVQVRYPDCLDSAAAAPPTAASCSFNSDHQGRCHEPTVDQTWNNLPHGRDGIIGGRNL</sequence>
<dbReference type="Proteomes" id="UP000314294">
    <property type="component" value="Unassembled WGS sequence"/>
</dbReference>